<dbReference type="Gene3D" id="3.40.50.1820">
    <property type="entry name" value="alpha/beta hydrolase"/>
    <property type="match status" value="1"/>
</dbReference>
<dbReference type="Pfam" id="PF00561">
    <property type="entry name" value="Abhydrolase_1"/>
    <property type="match status" value="1"/>
</dbReference>
<evidence type="ECO:0000256" key="1">
    <source>
        <dbReference type="ARBA" id="ARBA00010088"/>
    </source>
</evidence>
<evidence type="ECO:0000313" key="6">
    <source>
        <dbReference type="EMBL" id="MBB5080107.1"/>
    </source>
</evidence>
<dbReference type="PANTHER" id="PTHR43248:SF29">
    <property type="entry name" value="TRIPEPTIDYL AMINOPEPTIDASE"/>
    <property type="match status" value="1"/>
</dbReference>
<evidence type="ECO:0000256" key="4">
    <source>
        <dbReference type="SAM" id="SignalP"/>
    </source>
</evidence>
<accession>A0A7W8A5S3</accession>
<dbReference type="InterPro" id="IPR029058">
    <property type="entry name" value="AB_hydrolase_fold"/>
</dbReference>
<evidence type="ECO:0000256" key="2">
    <source>
        <dbReference type="ARBA" id="ARBA00022729"/>
    </source>
</evidence>
<keyword evidence="7" id="KW-1185">Reference proteome</keyword>
<keyword evidence="2 4" id="KW-0732">Signal</keyword>
<dbReference type="Proteomes" id="UP000568380">
    <property type="component" value="Unassembled WGS sequence"/>
</dbReference>
<feature type="chain" id="PRO_5030624037" evidence="4">
    <location>
        <begin position="18"/>
        <end position="481"/>
    </location>
</feature>
<dbReference type="RefSeq" id="WP_184966229.1">
    <property type="nucleotide sequence ID" value="NZ_JACHIN010000007.1"/>
</dbReference>
<comment type="similarity">
    <text evidence="1">Belongs to the peptidase S33 family.</text>
</comment>
<comment type="caution">
    <text evidence="6">The sequence shown here is derived from an EMBL/GenBank/DDBJ whole genome shotgun (WGS) entry which is preliminary data.</text>
</comment>
<proteinExistence type="inferred from homology"/>
<feature type="signal peptide" evidence="4">
    <location>
        <begin position="1"/>
        <end position="17"/>
    </location>
</feature>
<keyword evidence="3" id="KW-0378">Hydrolase</keyword>
<dbReference type="PROSITE" id="PS51257">
    <property type="entry name" value="PROKAR_LIPOPROTEIN"/>
    <property type="match status" value="1"/>
</dbReference>
<evidence type="ECO:0000259" key="5">
    <source>
        <dbReference type="Pfam" id="PF00561"/>
    </source>
</evidence>
<dbReference type="GO" id="GO:0016787">
    <property type="term" value="F:hydrolase activity"/>
    <property type="evidence" value="ECO:0007669"/>
    <property type="project" value="UniProtKB-KW"/>
</dbReference>
<protein>
    <submittedName>
        <fullName evidence="6">Pimeloyl-ACP methyl ester carboxylesterase</fullName>
    </submittedName>
</protein>
<dbReference type="SUPFAM" id="SSF53474">
    <property type="entry name" value="alpha/beta-Hydrolases"/>
    <property type="match status" value="1"/>
</dbReference>
<organism evidence="6 7">
    <name type="scientific">Nonomuraea endophytica</name>
    <dbReference type="NCBI Taxonomy" id="714136"/>
    <lineage>
        <taxon>Bacteria</taxon>
        <taxon>Bacillati</taxon>
        <taxon>Actinomycetota</taxon>
        <taxon>Actinomycetes</taxon>
        <taxon>Streptosporangiales</taxon>
        <taxon>Streptosporangiaceae</taxon>
        <taxon>Nonomuraea</taxon>
    </lineage>
</organism>
<dbReference type="InterPro" id="IPR000073">
    <property type="entry name" value="AB_hydrolase_1"/>
</dbReference>
<reference evidence="6 7" key="1">
    <citation type="submission" date="2020-08" db="EMBL/GenBank/DDBJ databases">
        <title>Genomic Encyclopedia of Type Strains, Phase IV (KMG-IV): sequencing the most valuable type-strain genomes for metagenomic binning, comparative biology and taxonomic classification.</title>
        <authorList>
            <person name="Goeker M."/>
        </authorList>
    </citation>
    <scope>NUCLEOTIDE SEQUENCE [LARGE SCALE GENOMIC DNA]</scope>
    <source>
        <strain evidence="6 7">DSM 45385</strain>
    </source>
</reference>
<dbReference type="InterPro" id="IPR051601">
    <property type="entry name" value="Serine_prot/Carboxylest_S33"/>
</dbReference>
<dbReference type="EMBL" id="JACHIN010000007">
    <property type="protein sequence ID" value="MBB5080107.1"/>
    <property type="molecule type" value="Genomic_DNA"/>
</dbReference>
<name>A0A7W8A5S3_9ACTN</name>
<dbReference type="AlphaFoldDB" id="A0A7W8A5S3"/>
<evidence type="ECO:0000256" key="3">
    <source>
        <dbReference type="ARBA" id="ARBA00022801"/>
    </source>
</evidence>
<dbReference type="PANTHER" id="PTHR43248">
    <property type="entry name" value="2-SUCCINYL-6-HYDROXY-2,4-CYCLOHEXADIENE-1-CARBOXYLATE SYNTHASE"/>
    <property type="match status" value="1"/>
</dbReference>
<feature type="domain" description="AB hydrolase-1" evidence="5">
    <location>
        <begin position="80"/>
        <end position="418"/>
    </location>
</feature>
<evidence type="ECO:0000313" key="7">
    <source>
        <dbReference type="Proteomes" id="UP000568380"/>
    </source>
</evidence>
<sequence>MHIRTALVLLTPLVAVAACGTVATTAKPKPSAPAAAWRPCPGGEGVECADVKVPLDWSEPGGPAIEIAVARRKAPKSEGTIVYLPGGPGQAGVETLIGSKEFGGLERRYDIVSLDPRGVGASSPLTCPAEQVMALGPDRLPTTDAQLRQLRQASTGLAEACRKATGPAFDHLDSASAAQDLDRVRQAIGADKITIYSHSYGTLLAQEYAARFGQRLRGAVLDGVMDHSLDRRTFTVSAARALEESFGEFVAWCAKDKTCEVDDPVAAYRRVLAKAERGKLGKDENGRAWTPYTVTATIDAMLFTPSWPAAGMFLNTLDKGKPWRTDGDDTLPKRINYADPIVCQDYAMAYRDAAEIKADLAAAAAVAPTVRYSPNAMKTVLTCQGWPAPVKNPQRESVSKATTPLLLLQSRYDNATPVAWAANVAKQLGERARLTVLPDWTHAMKLHNKGCQARYAVDYLTTLKLPPANPACTSTPPGVTL</sequence>
<gene>
    <name evidence="6" type="ORF">HNR40_005593</name>
</gene>